<feature type="non-terminal residue" evidence="2">
    <location>
        <position position="56"/>
    </location>
</feature>
<organism evidence="2 3">
    <name type="scientific">Citrullus colocynthis</name>
    <name type="common">colocynth</name>
    <dbReference type="NCBI Taxonomy" id="252529"/>
    <lineage>
        <taxon>Eukaryota</taxon>
        <taxon>Viridiplantae</taxon>
        <taxon>Streptophyta</taxon>
        <taxon>Embryophyta</taxon>
        <taxon>Tracheophyta</taxon>
        <taxon>Spermatophyta</taxon>
        <taxon>Magnoliopsida</taxon>
        <taxon>eudicotyledons</taxon>
        <taxon>Gunneridae</taxon>
        <taxon>Pentapetalae</taxon>
        <taxon>rosids</taxon>
        <taxon>fabids</taxon>
        <taxon>Cucurbitales</taxon>
        <taxon>Cucurbitaceae</taxon>
        <taxon>Benincaseae</taxon>
        <taxon>Citrullus</taxon>
    </lineage>
</organism>
<evidence type="ECO:0000256" key="1">
    <source>
        <dbReference type="SAM" id="MobiDB-lite"/>
    </source>
</evidence>
<reference evidence="2 3" key="1">
    <citation type="submission" date="2024-03" db="EMBL/GenBank/DDBJ databases">
        <authorList>
            <person name="Gkanogiannis A."/>
            <person name="Becerra Lopez-Lavalle L."/>
        </authorList>
    </citation>
    <scope>NUCLEOTIDE SEQUENCE [LARGE SCALE GENOMIC DNA]</scope>
</reference>
<feature type="compositionally biased region" description="Basic and acidic residues" evidence="1">
    <location>
        <begin position="43"/>
        <end position="56"/>
    </location>
</feature>
<proteinExistence type="predicted"/>
<sequence length="56" mass="5922">MGLIEETFAAVAPVQCWGGSSFQLVSFPLSSGGGGGGGVYREIQTERDRRGKSEEE</sequence>
<gene>
    <name evidence="2" type="ORF">CITCOLO1_LOCUS21880</name>
</gene>
<dbReference type="Proteomes" id="UP001642487">
    <property type="component" value="Chromosome 9"/>
</dbReference>
<keyword evidence="3" id="KW-1185">Reference proteome</keyword>
<feature type="region of interest" description="Disordered" evidence="1">
    <location>
        <begin position="31"/>
        <end position="56"/>
    </location>
</feature>
<dbReference type="EMBL" id="OZ021743">
    <property type="protein sequence ID" value="CAK9329431.1"/>
    <property type="molecule type" value="Genomic_DNA"/>
</dbReference>
<evidence type="ECO:0000313" key="3">
    <source>
        <dbReference type="Proteomes" id="UP001642487"/>
    </source>
</evidence>
<accession>A0ABP0Z9K6</accession>
<protein>
    <submittedName>
        <fullName evidence="2">Uncharacterized protein</fullName>
    </submittedName>
</protein>
<name>A0ABP0Z9K6_9ROSI</name>
<evidence type="ECO:0000313" key="2">
    <source>
        <dbReference type="EMBL" id="CAK9329431.1"/>
    </source>
</evidence>